<sequence length="93" mass="10836">MHQLDCAHASAFSAGVRFLEGRINFAIIFYNEVFSHHHVVITVDQDSMAQWSTNKWDTLDLWYILLYLHKSNVYVNDSKGLVYSDRETDNLVN</sequence>
<organism evidence="1 2">
    <name type="scientific">Araneus ventricosus</name>
    <name type="common">Orbweaver spider</name>
    <name type="synonym">Epeira ventricosa</name>
    <dbReference type="NCBI Taxonomy" id="182803"/>
    <lineage>
        <taxon>Eukaryota</taxon>
        <taxon>Metazoa</taxon>
        <taxon>Ecdysozoa</taxon>
        <taxon>Arthropoda</taxon>
        <taxon>Chelicerata</taxon>
        <taxon>Arachnida</taxon>
        <taxon>Araneae</taxon>
        <taxon>Araneomorphae</taxon>
        <taxon>Entelegynae</taxon>
        <taxon>Araneoidea</taxon>
        <taxon>Araneidae</taxon>
        <taxon>Araneus</taxon>
    </lineage>
</organism>
<dbReference type="AlphaFoldDB" id="A0A4Y2TPW7"/>
<name>A0A4Y2TPW7_ARAVE</name>
<accession>A0A4Y2TPW7</accession>
<proteinExistence type="predicted"/>
<gene>
    <name evidence="1" type="ORF">AVEN_266014_1</name>
</gene>
<evidence type="ECO:0000313" key="1">
    <source>
        <dbReference type="EMBL" id="GBO02578.1"/>
    </source>
</evidence>
<evidence type="ECO:0000313" key="2">
    <source>
        <dbReference type="Proteomes" id="UP000499080"/>
    </source>
</evidence>
<dbReference type="EMBL" id="BGPR01030200">
    <property type="protein sequence ID" value="GBO02578.1"/>
    <property type="molecule type" value="Genomic_DNA"/>
</dbReference>
<comment type="caution">
    <text evidence="1">The sequence shown here is derived from an EMBL/GenBank/DDBJ whole genome shotgun (WGS) entry which is preliminary data.</text>
</comment>
<reference evidence="1 2" key="1">
    <citation type="journal article" date="2019" name="Sci. Rep.">
        <title>Orb-weaving spider Araneus ventricosus genome elucidates the spidroin gene catalogue.</title>
        <authorList>
            <person name="Kono N."/>
            <person name="Nakamura H."/>
            <person name="Ohtoshi R."/>
            <person name="Moran D.A.P."/>
            <person name="Shinohara A."/>
            <person name="Yoshida Y."/>
            <person name="Fujiwara M."/>
            <person name="Mori M."/>
            <person name="Tomita M."/>
            <person name="Arakawa K."/>
        </authorList>
    </citation>
    <scope>NUCLEOTIDE SEQUENCE [LARGE SCALE GENOMIC DNA]</scope>
</reference>
<keyword evidence="2" id="KW-1185">Reference proteome</keyword>
<protein>
    <submittedName>
        <fullName evidence="1">Uncharacterized protein</fullName>
    </submittedName>
</protein>
<dbReference type="Proteomes" id="UP000499080">
    <property type="component" value="Unassembled WGS sequence"/>
</dbReference>